<dbReference type="PANTHER" id="PTHR43278:SF4">
    <property type="entry name" value="NAD(P)H-DEPENDENT FMN-CONTAINING OXIDOREDUCTASE YWQN-RELATED"/>
    <property type="match status" value="1"/>
</dbReference>
<protein>
    <recommendedName>
        <fullName evidence="3">NADPH-dependent FMN reductase-like domain-containing protein</fullName>
    </recommendedName>
</protein>
<evidence type="ECO:0000313" key="4">
    <source>
        <dbReference type="EMBL" id="GAV25949.1"/>
    </source>
</evidence>
<reference evidence="5" key="1">
    <citation type="submission" date="2016-12" db="EMBL/GenBank/DDBJ databases">
        <title>Draft Genome Sequences od Carboxydothermus pertinax and islandicus, Hydrogenogenic Carboxydotrophic Bacteria.</title>
        <authorList>
            <person name="Fukuyama Y."/>
            <person name="Ohmae K."/>
            <person name="Yoneda Y."/>
            <person name="Yoshida T."/>
            <person name="Sako Y."/>
        </authorList>
    </citation>
    <scope>NUCLEOTIDE SEQUENCE [LARGE SCALE GENOMIC DNA]</scope>
    <source>
        <strain evidence="5">SET</strain>
    </source>
</reference>
<dbReference type="EMBL" id="BDJL01000120">
    <property type="protein sequence ID" value="GAV25949.1"/>
    <property type="molecule type" value="Genomic_DNA"/>
</dbReference>
<organism evidence="4 5">
    <name type="scientific">Carboxydothermus islandicus</name>
    <dbReference type="NCBI Taxonomy" id="661089"/>
    <lineage>
        <taxon>Bacteria</taxon>
        <taxon>Bacillati</taxon>
        <taxon>Bacillota</taxon>
        <taxon>Clostridia</taxon>
        <taxon>Thermoanaerobacterales</taxon>
        <taxon>Thermoanaerobacteraceae</taxon>
        <taxon>Carboxydothermus</taxon>
    </lineage>
</organism>
<dbReference type="RefSeq" id="WP_075866139.1">
    <property type="nucleotide sequence ID" value="NZ_BDJL01000120.1"/>
</dbReference>
<dbReference type="GO" id="GO:0016491">
    <property type="term" value="F:oxidoreductase activity"/>
    <property type="evidence" value="ECO:0007669"/>
    <property type="project" value="InterPro"/>
</dbReference>
<gene>
    <name evidence="4" type="ORF">ciss_18820</name>
</gene>
<name>A0A1L8D454_9THEO</name>
<evidence type="ECO:0000259" key="3">
    <source>
        <dbReference type="Pfam" id="PF03358"/>
    </source>
</evidence>
<dbReference type="Pfam" id="PF03358">
    <property type="entry name" value="FMN_red"/>
    <property type="match status" value="1"/>
</dbReference>
<dbReference type="PANTHER" id="PTHR43278">
    <property type="entry name" value="NAD(P)H-DEPENDENT FMN-CONTAINING OXIDOREDUCTASE YWQN-RELATED"/>
    <property type="match status" value="1"/>
</dbReference>
<dbReference type="OrthoDB" id="9805976at2"/>
<feature type="domain" description="NADPH-dependent FMN reductase-like" evidence="3">
    <location>
        <begin position="1"/>
        <end position="100"/>
    </location>
</feature>
<evidence type="ECO:0000256" key="2">
    <source>
        <dbReference type="ARBA" id="ARBA00022643"/>
    </source>
</evidence>
<evidence type="ECO:0000313" key="5">
    <source>
        <dbReference type="Proteomes" id="UP000187338"/>
    </source>
</evidence>
<dbReference type="InterPro" id="IPR005025">
    <property type="entry name" value="FMN_Rdtase-like_dom"/>
</dbReference>
<comment type="caution">
    <text evidence="4">The sequence shown here is derived from an EMBL/GenBank/DDBJ whole genome shotgun (WGS) entry which is preliminary data.</text>
</comment>
<dbReference type="SUPFAM" id="SSF52218">
    <property type="entry name" value="Flavoproteins"/>
    <property type="match status" value="1"/>
</dbReference>
<dbReference type="InterPro" id="IPR029039">
    <property type="entry name" value="Flavoprotein-like_sf"/>
</dbReference>
<sequence length="274" mass="30779">MKIVGISFSARDKGNTDILVNTALRGAASAGASIEFIKAKDLNIEYCRGCLSCIYKGKCPINDDLYKFIETVKSANGIVAGAPTYLFGPTGKVKTMIDRSLTISPFLEEMDPEKRLGITISVAGNPLWNPMGSEILNQFILSYGFGLYDFLAGYAPGPGEVLLNDELLESTYRLGKELVLALRKEIEPPKAKENQCPYCKSRLIKFEESKIYCALCLAPAELRDGKLFFAENYEPFWTKNHRINHINDWIIPSRDRFLTKIKDIKEKAKKFNLQ</sequence>
<keyword evidence="2" id="KW-0288">FMN</keyword>
<keyword evidence="5" id="KW-1185">Reference proteome</keyword>
<proteinExistence type="predicted"/>
<accession>A0A1L8D454</accession>
<dbReference type="Gene3D" id="3.40.50.360">
    <property type="match status" value="1"/>
</dbReference>
<evidence type="ECO:0000256" key="1">
    <source>
        <dbReference type="ARBA" id="ARBA00022630"/>
    </source>
</evidence>
<keyword evidence="1" id="KW-0285">Flavoprotein</keyword>
<dbReference type="Proteomes" id="UP000187338">
    <property type="component" value="Unassembled WGS sequence"/>
</dbReference>
<dbReference type="STRING" id="661089.ciss_18820"/>
<dbReference type="AlphaFoldDB" id="A0A1L8D454"/>
<dbReference type="InterPro" id="IPR051796">
    <property type="entry name" value="ISF_SsuE-like"/>
</dbReference>